<feature type="compositionally biased region" description="Pro residues" evidence="1">
    <location>
        <begin position="187"/>
        <end position="198"/>
    </location>
</feature>
<organism evidence="2 3">
    <name type="scientific">Liparis tanakae</name>
    <name type="common">Tanaka's snailfish</name>
    <dbReference type="NCBI Taxonomy" id="230148"/>
    <lineage>
        <taxon>Eukaryota</taxon>
        <taxon>Metazoa</taxon>
        <taxon>Chordata</taxon>
        <taxon>Craniata</taxon>
        <taxon>Vertebrata</taxon>
        <taxon>Euteleostomi</taxon>
        <taxon>Actinopterygii</taxon>
        <taxon>Neopterygii</taxon>
        <taxon>Teleostei</taxon>
        <taxon>Neoteleostei</taxon>
        <taxon>Acanthomorphata</taxon>
        <taxon>Eupercaria</taxon>
        <taxon>Perciformes</taxon>
        <taxon>Cottioidei</taxon>
        <taxon>Cottales</taxon>
        <taxon>Liparidae</taxon>
        <taxon>Liparis</taxon>
    </lineage>
</organism>
<gene>
    <name evidence="2" type="ORF">EYF80_024923</name>
</gene>
<feature type="region of interest" description="Disordered" evidence="1">
    <location>
        <begin position="179"/>
        <end position="198"/>
    </location>
</feature>
<dbReference type="Proteomes" id="UP000314294">
    <property type="component" value="Unassembled WGS sequence"/>
</dbReference>
<keyword evidence="3" id="KW-1185">Reference proteome</keyword>
<accession>A0A4Z2HIZ8</accession>
<comment type="caution">
    <text evidence="2">The sequence shown here is derived from an EMBL/GenBank/DDBJ whole genome shotgun (WGS) entry which is preliminary data.</text>
</comment>
<evidence type="ECO:0000313" key="3">
    <source>
        <dbReference type="Proteomes" id="UP000314294"/>
    </source>
</evidence>
<dbReference type="EMBL" id="SRLO01000245">
    <property type="protein sequence ID" value="TNN64832.1"/>
    <property type="molecule type" value="Genomic_DNA"/>
</dbReference>
<evidence type="ECO:0000313" key="2">
    <source>
        <dbReference type="EMBL" id="TNN64832.1"/>
    </source>
</evidence>
<reference evidence="2 3" key="1">
    <citation type="submission" date="2019-03" db="EMBL/GenBank/DDBJ databases">
        <title>First draft genome of Liparis tanakae, snailfish: a comprehensive survey of snailfish specific genes.</title>
        <authorList>
            <person name="Kim W."/>
            <person name="Song I."/>
            <person name="Jeong J.-H."/>
            <person name="Kim D."/>
            <person name="Kim S."/>
            <person name="Ryu S."/>
            <person name="Song J.Y."/>
            <person name="Lee S.K."/>
        </authorList>
    </citation>
    <scope>NUCLEOTIDE SEQUENCE [LARGE SCALE GENOMIC DNA]</scope>
    <source>
        <tissue evidence="2">Muscle</tissue>
    </source>
</reference>
<proteinExistence type="predicted"/>
<protein>
    <submittedName>
        <fullName evidence="2">Uncharacterized protein</fullName>
    </submittedName>
</protein>
<sequence length="198" mass="21726">MESMDGLVLGGLEDLTGAGDDPEADSITLSKPFPAVFSIEAPSVTSGPLKWRGSLLVVGADKTRPIRRLQQILIAAFLQPSLLPVPYAIRTDTYAHQIYKSKQMDRTCIQSLSTASSLLHATDNDNMRNNIMFVNEKLESRGAMCRNLAQKDLKAGSENNQREHLNCVRPAACSLKRDSDWADPGFPAQPPQLTPPHQ</sequence>
<dbReference type="AlphaFoldDB" id="A0A4Z2HIZ8"/>
<name>A0A4Z2HIZ8_9TELE</name>
<evidence type="ECO:0000256" key="1">
    <source>
        <dbReference type="SAM" id="MobiDB-lite"/>
    </source>
</evidence>